<dbReference type="Proteomes" id="UP000283269">
    <property type="component" value="Unassembled WGS sequence"/>
</dbReference>
<keyword evidence="1" id="KW-1133">Transmembrane helix</keyword>
<gene>
    <name evidence="2" type="ORF">CVT25_014761</name>
</gene>
<organism evidence="2 3">
    <name type="scientific">Psilocybe cyanescens</name>
    <dbReference type="NCBI Taxonomy" id="93625"/>
    <lineage>
        <taxon>Eukaryota</taxon>
        <taxon>Fungi</taxon>
        <taxon>Dikarya</taxon>
        <taxon>Basidiomycota</taxon>
        <taxon>Agaricomycotina</taxon>
        <taxon>Agaricomycetes</taxon>
        <taxon>Agaricomycetidae</taxon>
        <taxon>Agaricales</taxon>
        <taxon>Agaricineae</taxon>
        <taxon>Strophariaceae</taxon>
        <taxon>Psilocybe</taxon>
    </lineage>
</organism>
<dbReference type="EMBL" id="NHYD01002601">
    <property type="protein sequence ID" value="PPQ85908.1"/>
    <property type="molecule type" value="Genomic_DNA"/>
</dbReference>
<sequence>MSFVKWAHPALREIGLAINAIVFYVTYSGHQLGAQIITSSHWEPVYAVFYYIKVSSYKIWIATPALARWSVAAGLAVLVVLFVSGGFLAV</sequence>
<name>A0A409X529_PSICY</name>
<accession>A0A409X529</accession>
<reference evidence="2 3" key="1">
    <citation type="journal article" date="2018" name="Evol. Lett.">
        <title>Horizontal gene cluster transfer increased hallucinogenic mushroom diversity.</title>
        <authorList>
            <person name="Reynolds H.T."/>
            <person name="Vijayakumar V."/>
            <person name="Gluck-Thaler E."/>
            <person name="Korotkin H.B."/>
            <person name="Matheny P.B."/>
            <person name="Slot J.C."/>
        </authorList>
    </citation>
    <scope>NUCLEOTIDE SEQUENCE [LARGE SCALE GENOMIC DNA]</scope>
    <source>
        <strain evidence="2 3">2631</strain>
    </source>
</reference>
<dbReference type="InParanoid" id="A0A409X529"/>
<keyword evidence="3" id="KW-1185">Reference proteome</keyword>
<protein>
    <submittedName>
        <fullName evidence="2">Uncharacterized protein</fullName>
    </submittedName>
</protein>
<evidence type="ECO:0000313" key="3">
    <source>
        <dbReference type="Proteomes" id="UP000283269"/>
    </source>
</evidence>
<evidence type="ECO:0000256" key="1">
    <source>
        <dbReference type="SAM" id="Phobius"/>
    </source>
</evidence>
<feature type="transmembrane region" description="Helical" evidence="1">
    <location>
        <begin position="66"/>
        <end position="89"/>
    </location>
</feature>
<evidence type="ECO:0000313" key="2">
    <source>
        <dbReference type="EMBL" id="PPQ85908.1"/>
    </source>
</evidence>
<dbReference type="AlphaFoldDB" id="A0A409X529"/>
<comment type="caution">
    <text evidence="2">The sequence shown here is derived from an EMBL/GenBank/DDBJ whole genome shotgun (WGS) entry which is preliminary data.</text>
</comment>
<proteinExistence type="predicted"/>
<keyword evidence="1" id="KW-0472">Membrane</keyword>
<keyword evidence="1" id="KW-0812">Transmembrane</keyword>